<gene>
    <name evidence="1" type="ORF">K457DRAFT_443277</name>
</gene>
<reference evidence="1 2" key="1">
    <citation type="submission" date="2016-05" db="EMBL/GenBank/DDBJ databases">
        <title>Genome sequencing reveals origins of a unique bacterial endosymbiosis in the earliest lineages of terrestrial Fungi.</title>
        <authorList>
            <consortium name="DOE Joint Genome Institute"/>
            <person name="Uehling J."/>
            <person name="Gryganskyi A."/>
            <person name="Hameed K."/>
            <person name="Tschaplinski T."/>
            <person name="Misztal P."/>
            <person name="Wu S."/>
            <person name="Desiro A."/>
            <person name="Vande Pol N."/>
            <person name="Du Z.-Y."/>
            <person name="Zienkiewicz A."/>
            <person name="Zienkiewicz K."/>
            <person name="Morin E."/>
            <person name="Tisserant E."/>
            <person name="Splivallo R."/>
            <person name="Hainaut M."/>
            <person name="Henrissat B."/>
            <person name="Ohm R."/>
            <person name="Kuo A."/>
            <person name="Yan J."/>
            <person name="Lipzen A."/>
            <person name="Nolan M."/>
            <person name="Labutti K."/>
            <person name="Barry K."/>
            <person name="Goldstein A."/>
            <person name="Labbe J."/>
            <person name="Schadt C."/>
            <person name="Tuskan G."/>
            <person name="Grigoriev I."/>
            <person name="Martin F."/>
            <person name="Vilgalys R."/>
            <person name="Bonito G."/>
        </authorList>
    </citation>
    <scope>NUCLEOTIDE SEQUENCE [LARGE SCALE GENOMIC DNA]</scope>
    <source>
        <strain evidence="1 2">AG-77</strain>
    </source>
</reference>
<evidence type="ECO:0000313" key="2">
    <source>
        <dbReference type="Proteomes" id="UP000078512"/>
    </source>
</evidence>
<evidence type="ECO:0000313" key="1">
    <source>
        <dbReference type="EMBL" id="OAQ30371.1"/>
    </source>
</evidence>
<dbReference type="Proteomes" id="UP000078512">
    <property type="component" value="Unassembled WGS sequence"/>
</dbReference>
<sequence length="71" mass="8275">MPTRVHFRKFIALLPTPAQLFFFLGFSFDSVRTRSGHRPLAPVSESESLGTWTLERKQILPSVWCRNRIRS</sequence>
<accession>A0A197K103</accession>
<dbReference type="AlphaFoldDB" id="A0A197K103"/>
<name>A0A197K103_9FUNG</name>
<protein>
    <submittedName>
        <fullName evidence="1">Uncharacterized protein</fullName>
    </submittedName>
</protein>
<dbReference type="EMBL" id="KV442035">
    <property type="protein sequence ID" value="OAQ30371.1"/>
    <property type="molecule type" value="Genomic_DNA"/>
</dbReference>
<proteinExistence type="predicted"/>
<keyword evidence="2" id="KW-1185">Reference proteome</keyword>
<organism evidence="1 2">
    <name type="scientific">Linnemannia elongata AG-77</name>
    <dbReference type="NCBI Taxonomy" id="1314771"/>
    <lineage>
        <taxon>Eukaryota</taxon>
        <taxon>Fungi</taxon>
        <taxon>Fungi incertae sedis</taxon>
        <taxon>Mucoromycota</taxon>
        <taxon>Mortierellomycotina</taxon>
        <taxon>Mortierellomycetes</taxon>
        <taxon>Mortierellales</taxon>
        <taxon>Mortierellaceae</taxon>
        <taxon>Linnemannia</taxon>
    </lineage>
</organism>